<evidence type="ECO:0000256" key="1">
    <source>
        <dbReference type="SAM" id="SignalP"/>
    </source>
</evidence>
<feature type="domain" description="YtkA-like" evidence="2">
    <location>
        <begin position="21"/>
        <end position="97"/>
    </location>
</feature>
<evidence type="ECO:0000313" key="4">
    <source>
        <dbReference type="Proteomes" id="UP001601059"/>
    </source>
</evidence>
<feature type="signal peptide" evidence="1">
    <location>
        <begin position="1"/>
        <end position="21"/>
    </location>
</feature>
<sequence length="298" mass="34370">MKKILMILLLVFLLGACSSQSDLNVEITKDLFYVKDKESKFEIKITDKGKPVEGLTIAANFSMTDMDHGSYDVSLTESEKGMYVGELAIPMAGKWEIVFTVEQDGKTIEKVIQYEVKKSDGVATINGQWITEEDLEFYSFINKLHIEISREKDKETYKGEALDDALAYWDAQEKLVQDKNQLLTQIIRLRSMALLGEEKGHKATESEIEEEITKVRNQYGEFEVATTLIKEYGEQKFWDKQAKQYELIVLSQKVQQDLIAKVKEENPDVNEQEIYYLAQKQYEELLVSQVNSLKIEFL</sequence>
<organism evidence="3 4">
    <name type="scientific">Cytobacillus spartinae</name>
    <dbReference type="NCBI Taxonomy" id="3299023"/>
    <lineage>
        <taxon>Bacteria</taxon>
        <taxon>Bacillati</taxon>
        <taxon>Bacillota</taxon>
        <taxon>Bacilli</taxon>
        <taxon>Bacillales</taxon>
        <taxon>Bacillaceae</taxon>
        <taxon>Cytobacillus</taxon>
    </lineage>
</organism>
<dbReference type="Pfam" id="PF13115">
    <property type="entry name" value="YtkA"/>
    <property type="match status" value="1"/>
</dbReference>
<evidence type="ECO:0000313" key="3">
    <source>
        <dbReference type="EMBL" id="MFE8701939.1"/>
    </source>
</evidence>
<gene>
    <name evidence="3" type="ORF">ACFYKX_15160</name>
</gene>
<proteinExistence type="predicted"/>
<dbReference type="PROSITE" id="PS51257">
    <property type="entry name" value="PROKAR_LIPOPROTEIN"/>
    <property type="match status" value="1"/>
</dbReference>
<name>A0ABW6KCH6_9BACI</name>
<reference evidence="3 4" key="1">
    <citation type="submission" date="2024-08" db="EMBL/GenBank/DDBJ databases">
        <title>Two novel Cytobacillus novel species.</title>
        <authorList>
            <person name="Liu G."/>
        </authorList>
    </citation>
    <scope>NUCLEOTIDE SEQUENCE [LARGE SCALE GENOMIC DNA]</scope>
    <source>
        <strain evidence="3 4">FJAT-54145</strain>
    </source>
</reference>
<feature type="chain" id="PRO_5047384647" evidence="1">
    <location>
        <begin position="22"/>
        <end position="298"/>
    </location>
</feature>
<keyword evidence="4" id="KW-1185">Reference proteome</keyword>
<comment type="caution">
    <text evidence="3">The sequence shown here is derived from an EMBL/GenBank/DDBJ whole genome shotgun (WGS) entry which is preliminary data.</text>
</comment>
<protein>
    <submittedName>
        <fullName evidence="3">FixH family protein</fullName>
    </submittedName>
</protein>
<dbReference type="EMBL" id="JBIACK010000007">
    <property type="protein sequence ID" value="MFE8701939.1"/>
    <property type="molecule type" value="Genomic_DNA"/>
</dbReference>
<dbReference type="Proteomes" id="UP001601059">
    <property type="component" value="Unassembled WGS sequence"/>
</dbReference>
<dbReference type="InterPro" id="IPR032693">
    <property type="entry name" value="YtkA-like_dom"/>
</dbReference>
<keyword evidence="1" id="KW-0732">Signal</keyword>
<dbReference type="RefSeq" id="WP_389361902.1">
    <property type="nucleotide sequence ID" value="NZ_JBIACK010000007.1"/>
</dbReference>
<evidence type="ECO:0000259" key="2">
    <source>
        <dbReference type="Pfam" id="PF13115"/>
    </source>
</evidence>
<accession>A0ABW6KCH6</accession>